<comment type="caution">
    <text evidence="11">The sequence shown here is derived from an EMBL/GenBank/DDBJ whole genome shotgun (WGS) entry which is preliminary data.</text>
</comment>
<dbReference type="InterPro" id="IPR023214">
    <property type="entry name" value="HAD_sf"/>
</dbReference>
<dbReference type="PROSITE" id="PS01229">
    <property type="entry name" value="COF_2"/>
    <property type="match status" value="1"/>
</dbReference>
<dbReference type="PROSITE" id="PS00154">
    <property type="entry name" value="ATPASE_E1_E2"/>
    <property type="match status" value="1"/>
</dbReference>
<keyword evidence="4" id="KW-1278">Translocase</keyword>
<dbReference type="InterPro" id="IPR036412">
    <property type="entry name" value="HAD-like_sf"/>
</dbReference>
<keyword evidence="5" id="KW-1133">Transmembrane helix</keyword>
<proteinExistence type="inferred from homology"/>
<evidence type="ECO:0000256" key="4">
    <source>
        <dbReference type="ARBA" id="ARBA00022967"/>
    </source>
</evidence>
<dbReference type="InterPro" id="IPR018303">
    <property type="entry name" value="ATPase_P-typ_P_site"/>
</dbReference>
<dbReference type="SFLD" id="SFLDF00027">
    <property type="entry name" value="p-type_atpase"/>
    <property type="match status" value="1"/>
</dbReference>
<feature type="domain" description="P-type ATPase A" evidence="10">
    <location>
        <begin position="199"/>
        <end position="296"/>
    </location>
</feature>
<evidence type="ECO:0000256" key="2">
    <source>
        <dbReference type="ARBA" id="ARBA00006024"/>
    </source>
</evidence>
<keyword evidence="9" id="KW-0479">Metal-binding</keyword>
<dbReference type="RefSeq" id="WP_198363133.1">
    <property type="nucleotide sequence ID" value="NZ_JBHSOG010000097.1"/>
</dbReference>
<protein>
    <recommendedName>
        <fullName evidence="7">P-type Zn(2+) transporter</fullName>
        <ecNumber evidence="7">7.2.2.12</ecNumber>
    </recommendedName>
</protein>
<evidence type="ECO:0000256" key="1">
    <source>
        <dbReference type="ARBA" id="ARBA00004370"/>
    </source>
</evidence>
<dbReference type="CDD" id="cd07550">
    <property type="entry name" value="P-type_ATPase_HM"/>
    <property type="match status" value="1"/>
</dbReference>
<dbReference type="NCBIfam" id="TIGR01494">
    <property type="entry name" value="ATPase_P-type"/>
    <property type="match status" value="1"/>
</dbReference>
<dbReference type="InterPro" id="IPR051014">
    <property type="entry name" value="Cation_Transport_ATPase_IB"/>
</dbReference>
<evidence type="ECO:0000256" key="3">
    <source>
        <dbReference type="ARBA" id="ARBA00022692"/>
    </source>
</evidence>
<comment type="catalytic activity">
    <reaction evidence="8">
        <text>Zn(2+)(in) + ATP + H2O = Zn(2+)(out) + ADP + phosphate + H(+)</text>
        <dbReference type="Rhea" id="RHEA:20621"/>
        <dbReference type="ChEBI" id="CHEBI:15377"/>
        <dbReference type="ChEBI" id="CHEBI:15378"/>
        <dbReference type="ChEBI" id="CHEBI:29105"/>
        <dbReference type="ChEBI" id="CHEBI:30616"/>
        <dbReference type="ChEBI" id="CHEBI:43474"/>
        <dbReference type="ChEBI" id="CHEBI:456216"/>
        <dbReference type="EC" id="7.2.2.12"/>
    </reaction>
</comment>
<dbReference type="NCBIfam" id="TIGR01525">
    <property type="entry name" value="ATPase-IB_hvy"/>
    <property type="match status" value="1"/>
</dbReference>
<keyword evidence="9" id="KW-0547">Nucleotide-binding</keyword>
<reference evidence="12" key="1">
    <citation type="journal article" date="2019" name="Int. J. Syst. Evol. Microbiol.">
        <title>The Global Catalogue of Microorganisms (GCM) 10K type strain sequencing project: providing services to taxonomists for standard genome sequencing and annotation.</title>
        <authorList>
            <consortium name="The Broad Institute Genomics Platform"/>
            <consortium name="The Broad Institute Genome Sequencing Center for Infectious Disease"/>
            <person name="Wu L."/>
            <person name="Ma J."/>
        </authorList>
    </citation>
    <scope>NUCLEOTIDE SEQUENCE [LARGE SCALE GENOMIC DNA]</scope>
    <source>
        <strain evidence="12">SHR3</strain>
    </source>
</reference>
<evidence type="ECO:0000256" key="7">
    <source>
        <dbReference type="ARBA" id="ARBA00039097"/>
    </source>
</evidence>
<dbReference type="EMBL" id="JBHSOG010000097">
    <property type="protein sequence ID" value="MFC5771620.1"/>
    <property type="molecule type" value="Genomic_DNA"/>
</dbReference>
<dbReference type="Gene3D" id="3.30.70.100">
    <property type="match status" value="1"/>
</dbReference>
<dbReference type="InterPro" id="IPR044492">
    <property type="entry name" value="P_typ_ATPase_HD_dom"/>
</dbReference>
<dbReference type="Pfam" id="PF00122">
    <property type="entry name" value="E1-E2_ATPase"/>
    <property type="match status" value="1"/>
</dbReference>
<dbReference type="Proteomes" id="UP001595974">
    <property type="component" value="Unassembled WGS sequence"/>
</dbReference>
<dbReference type="SFLD" id="SFLDG00002">
    <property type="entry name" value="C1.7:_P-type_atpase_like"/>
    <property type="match status" value="1"/>
</dbReference>
<evidence type="ECO:0000256" key="5">
    <source>
        <dbReference type="ARBA" id="ARBA00022989"/>
    </source>
</evidence>
<dbReference type="Gene3D" id="2.70.150.10">
    <property type="entry name" value="Calcium-transporting ATPase, cytoplasmic transduction domain A"/>
    <property type="match status" value="1"/>
</dbReference>
<dbReference type="InterPro" id="IPR059000">
    <property type="entry name" value="ATPase_P-type_domA"/>
</dbReference>
<organism evidence="11 12">
    <name type="scientific">Thauera sinica</name>
    <dbReference type="NCBI Taxonomy" id="2665146"/>
    <lineage>
        <taxon>Bacteria</taxon>
        <taxon>Pseudomonadati</taxon>
        <taxon>Pseudomonadota</taxon>
        <taxon>Betaproteobacteria</taxon>
        <taxon>Rhodocyclales</taxon>
        <taxon>Zoogloeaceae</taxon>
        <taxon>Thauera</taxon>
    </lineage>
</organism>
<comment type="subcellular location">
    <subcellularLocation>
        <location evidence="9">Cell membrane</location>
    </subcellularLocation>
    <subcellularLocation>
        <location evidence="1">Membrane</location>
    </subcellularLocation>
</comment>
<dbReference type="SFLD" id="SFLDS00003">
    <property type="entry name" value="Haloacid_Dehalogenase"/>
    <property type="match status" value="1"/>
</dbReference>
<evidence type="ECO:0000256" key="8">
    <source>
        <dbReference type="ARBA" id="ARBA00047308"/>
    </source>
</evidence>
<dbReference type="Gene3D" id="3.40.50.1000">
    <property type="entry name" value="HAD superfamily/HAD-like"/>
    <property type="match status" value="1"/>
</dbReference>
<keyword evidence="9" id="KW-0067">ATP-binding</keyword>
<sequence length="717" mass="75845">MMGGGWFSLLEPVHATRGRVRFRYGCRAGAPREPRQIERAVAALDGVAKVRINAAARALVIDFEPGRTDAGALGAAILGLAPPVLPARPGRGNGEVSMAPVALSGATLLATRALRPQLQAPVAFGTAIPLLGEAMDDFLEKGVTSHVLEAMAVAISIGRRDFLTANTTSFLLALGEYLEESIEQRSDELLKHLLKPAVSEVWVERGGAEVQVDAAEVRVGDTVIAATGTVIPVDGTVLGGEALVNEATMTGESVPVARRRGDPVLSGTLVDEGRLRIYAEKVGAQAAAARIADFVEQSLAAKSNTQLEAARLADRLVPMVLGLAGATWLVARDWQRVAAVLQADYSCALKLSTPVAFKAAMYEAGRSGMLVKGARALERLADADTFVFDKTGTLTSGALKVTDSVALRAGYTPEDLINLAASVEEHYFHPMALAVVQASHRLDHPHHFDHKEVQFIVAHGVASVIDGKRIVVGSRHFVEDDEGVSTRDHLDVIDRLRREGKTLLYIAYDGELLGLLALSDTLRPNSAATVARLRRLGARRIVMLTGDHPERAQAMAGELRLDAFHAGLLPQDKARILKQLADEGARIAFVGDGVNDAPALTGAHVGISMHNGADVARLASDIALLEDDIGRVADAKALALATRRLIDSNFKLTVGLNTAVLSAAAFGFLSPVAASALHNGSTIAILLRALAGAGLPRQRRRQRAAAPARLPVSELAG</sequence>
<evidence type="ECO:0000256" key="6">
    <source>
        <dbReference type="ARBA" id="ARBA00023136"/>
    </source>
</evidence>
<dbReference type="InterPro" id="IPR036163">
    <property type="entry name" value="HMA_dom_sf"/>
</dbReference>
<gene>
    <name evidence="11" type="ORF">ACFPTN_19765</name>
</gene>
<keyword evidence="12" id="KW-1185">Reference proteome</keyword>
<dbReference type="SUPFAM" id="SSF55008">
    <property type="entry name" value="HMA, heavy metal-associated domain"/>
    <property type="match status" value="1"/>
</dbReference>
<keyword evidence="3" id="KW-0812">Transmembrane</keyword>
<dbReference type="PANTHER" id="PTHR48085:SF5">
    <property type="entry name" value="CADMIUM_ZINC-TRANSPORTING ATPASE HMA4-RELATED"/>
    <property type="match status" value="1"/>
</dbReference>
<keyword evidence="9" id="KW-1003">Cell membrane</keyword>
<dbReference type="Gene3D" id="3.40.1110.10">
    <property type="entry name" value="Calcium-transporting ATPase, cytoplasmic domain N"/>
    <property type="match status" value="1"/>
</dbReference>
<keyword evidence="6" id="KW-0472">Membrane</keyword>
<dbReference type="PRINTS" id="PR00119">
    <property type="entry name" value="CATATPASE"/>
</dbReference>
<dbReference type="InterPro" id="IPR001757">
    <property type="entry name" value="P_typ_ATPase"/>
</dbReference>
<evidence type="ECO:0000313" key="11">
    <source>
        <dbReference type="EMBL" id="MFC5771620.1"/>
    </source>
</evidence>
<accession>A0ABW1AWE4</accession>
<dbReference type="SUPFAM" id="SSF56784">
    <property type="entry name" value="HAD-like"/>
    <property type="match status" value="1"/>
</dbReference>
<evidence type="ECO:0000313" key="12">
    <source>
        <dbReference type="Proteomes" id="UP001595974"/>
    </source>
</evidence>
<dbReference type="Pfam" id="PF00702">
    <property type="entry name" value="Hydrolase"/>
    <property type="match status" value="1"/>
</dbReference>
<dbReference type="InterPro" id="IPR008250">
    <property type="entry name" value="ATPase_P-typ_transduc_dom_A_sf"/>
</dbReference>
<dbReference type="PANTHER" id="PTHR48085">
    <property type="entry name" value="CADMIUM/ZINC-TRANSPORTING ATPASE HMA2-RELATED"/>
    <property type="match status" value="1"/>
</dbReference>
<dbReference type="InterPro" id="IPR027256">
    <property type="entry name" value="P-typ_ATPase_IB"/>
</dbReference>
<evidence type="ECO:0000259" key="10">
    <source>
        <dbReference type="Pfam" id="PF00122"/>
    </source>
</evidence>
<comment type="similarity">
    <text evidence="2 9">Belongs to the cation transport ATPase (P-type) (TC 3.A.3) family. Type IB subfamily.</text>
</comment>
<dbReference type="EC" id="7.2.2.12" evidence="7"/>
<dbReference type="SUPFAM" id="SSF81653">
    <property type="entry name" value="Calcium ATPase, transduction domain A"/>
    <property type="match status" value="1"/>
</dbReference>
<dbReference type="InterPro" id="IPR023299">
    <property type="entry name" value="ATPase_P-typ_cyto_dom_N"/>
</dbReference>
<name>A0ABW1AWE4_9RHOO</name>
<evidence type="ECO:0000256" key="9">
    <source>
        <dbReference type="RuleBase" id="RU362081"/>
    </source>
</evidence>